<reference evidence="3" key="2">
    <citation type="submission" date="2016-10" db="EMBL/GenBank/DDBJ databases">
        <authorList>
            <person name="de Groot N.N."/>
        </authorList>
    </citation>
    <scope>NUCLEOTIDE SEQUENCE [LARGE SCALE GENOMIC DNA]</scope>
    <source>
        <strain evidence="3">KHGC19</strain>
    </source>
</reference>
<gene>
    <name evidence="3" type="ORF">SAMN05216446_1553</name>
    <name evidence="2" type="ORF">SAMN05216447_102249</name>
</gene>
<dbReference type="Proteomes" id="UP000199135">
    <property type="component" value="Unassembled WGS sequence"/>
</dbReference>
<dbReference type="AlphaFoldDB" id="A0A1H9QTV6"/>
<evidence type="ECO:0000259" key="1">
    <source>
        <dbReference type="Pfam" id="PF09339"/>
    </source>
</evidence>
<dbReference type="RefSeq" id="WP_078687125.1">
    <property type="nucleotide sequence ID" value="NZ_FNWT01000002.1"/>
</dbReference>
<dbReference type="InterPro" id="IPR036390">
    <property type="entry name" value="WH_DNA-bd_sf"/>
</dbReference>
<dbReference type="SUPFAM" id="SSF46785">
    <property type="entry name" value="Winged helix' DNA-binding domain"/>
    <property type="match status" value="1"/>
</dbReference>
<evidence type="ECO:0000313" key="5">
    <source>
        <dbReference type="Proteomes" id="UP000199135"/>
    </source>
</evidence>
<sequence>MGSFGITKVVTSNRSRVIQAVVEGKAPSRTQIADATGLSASTVTRVVALLMTEGVLAEDVGRVATEGRSRIPIKINPSYGSVLALSVNRDGITLAEYDMNLKSLGGQRLDHPWAGADDLVDHVAHTVSLTDRPRPFPAPIRGMGVVLGDDIALELSVTRQEQLVEALSATLGIPVVQATAQECTERHIISGSPEDVGANHALVSCGSHVLVSITQNGSMLPMRNGSFASFDLGQGGLGTGELEAQAVERLAELTRTIPRLFSINTVFLRFANPKHDAYDSGSAIRNMMRIEEQLGPKVPPFVLLNTHSSDLRRAIGREARVAALCT</sequence>
<dbReference type="InterPro" id="IPR005471">
    <property type="entry name" value="Tscrpt_reg_IclR_N"/>
</dbReference>
<dbReference type="GO" id="GO:0003677">
    <property type="term" value="F:DNA binding"/>
    <property type="evidence" value="ECO:0007669"/>
    <property type="project" value="InterPro"/>
</dbReference>
<dbReference type="Gene3D" id="1.10.10.10">
    <property type="entry name" value="Winged helix-like DNA-binding domain superfamily/Winged helix DNA-binding domain"/>
    <property type="match status" value="1"/>
</dbReference>
<dbReference type="Pfam" id="PF09339">
    <property type="entry name" value="HTH_IclR"/>
    <property type="match status" value="1"/>
</dbReference>
<evidence type="ECO:0000313" key="3">
    <source>
        <dbReference type="EMBL" id="SER64041.1"/>
    </source>
</evidence>
<evidence type="ECO:0000313" key="2">
    <source>
        <dbReference type="EMBL" id="SEH44712.1"/>
    </source>
</evidence>
<accession>A0A1H9QTV6</accession>
<organism evidence="3 4">
    <name type="scientific">Parafannyhessea umbonata</name>
    <dbReference type="NCBI Taxonomy" id="604330"/>
    <lineage>
        <taxon>Bacteria</taxon>
        <taxon>Bacillati</taxon>
        <taxon>Actinomycetota</taxon>
        <taxon>Coriobacteriia</taxon>
        <taxon>Coriobacteriales</taxon>
        <taxon>Atopobiaceae</taxon>
        <taxon>Parafannyhessea</taxon>
    </lineage>
</organism>
<dbReference type="EMBL" id="FNWT01000002">
    <property type="protein sequence ID" value="SEH44712.1"/>
    <property type="molecule type" value="Genomic_DNA"/>
</dbReference>
<dbReference type="Proteomes" id="UP000199128">
    <property type="component" value="Unassembled WGS sequence"/>
</dbReference>
<protein>
    <recommendedName>
        <fullName evidence="1">HTH iclR-type domain-containing protein</fullName>
    </recommendedName>
</protein>
<dbReference type="GO" id="GO:0006355">
    <property type="term" value="P:regulation of DNA-templated transcription"/>
    <property type="evidence" value="ECO:0007669"/>
    <property type="project" value="InterPro"/>
</dbReference>
<evidence type="ECO:0000313" key="4">
    <source>
        <dbReference type="Proteomes" id="UP000199128"/>
    </source>
</evidence>
<dbReference type="InterPro" id="IPR036388">
    <property type="entry name" value="WH-like_DNA-bd_sf"/>
</dbReference>
<keyword evidence="5" id="KW-1185">Reference proteome</keyword>
<name>A0A1H9QTV6_9ACTN</name>
<feature type="domain" description="HTH iclR-type" evidence="1">
    <location>
        <begin position="20"/>
        <end position="59"/>
    </location>
</feature>
<proteinExistence type="predicted"/>
<reference evidence="4 5" key="1">
    <citation type="submission" date="2016-10" db="EMBL/GenBank/DDBJ databases">
        <authorList>
            <person name="Varghese N."/>
            <person name="Submissions S."/>
        </authorList>
    </citation>
    <scope>NUCLEOTIDE SEQUENCE [LARGE SCALE GENOMIC DNA]</scope>
    <source>
        <strain evidence="4">KHGC19</strain>
        <strain evidence="2 5">WCP15</strain>
    </source>
</reference>
<dbReference type="EMBL" id="FOGP01000006">
    <property type="protein sequence ID" value="SER64041.1"/>
    <property type="molecule type" value="Genomic_DNA"/>
</dbReference>